<dbReference type="OrthoDB" id="24876at2157"/>
<dbReference type="PANTHER" id="PTHR43656">
    <property type="entry name" value="BINDING OXIDOREDUCTASE, PUTATIVE (AFU_ORTHOLOGUE AFUA_2G08260)-RELATED"/>
    <property type="match status" value="1"/>
</dbReference>
<evidence type="ECO:0000256" key="2">
    <source>
        <dbReference type="ARBA" id="ARBA00023002"/>
    </source>
</evidence>
<keyword evidence="1" id="KW-0285">Flavoprotein</keyword>
<dbReference type="GO" id="GO:0016491">
    <property type="term" value="F:oxidoreductase activity"/>
    <property type="evidence" value="ECO:0007669"/>
    <property type="project" value="UniProtKB-KW"/>
</dbReference>
<feature type="domain" description="NADH:flavin oxidoreductase/NADH oxidase N-terminal" evidence="3">
    <location>
        <begin position="8"/>
        <end position="231"/>
    </location>
</feature>
<dbReference type="GO" id="GO:0010181">
    <property type="term" value="F:FMN binding"/>
    <property type="evidence" value="ECO:0007669"/>
    <property type="project" value="InterPro"/>
</dbReference>
<dbReference type="Gene3D" id="3.20.20.70">
    <property type="entry name" value="Aldolase class I"/>
    <property type="match status" value="1"/>
</dbReference>
<dbReference type="STRING" id="996166.SAMN05192554_12542"/>
<dbReference type="InterPro" id="IPR001155">
    <property type="entry name" value="OxRdtase_FMN_N"/>
</dbReference>
<keyword evidence="2" id="KW-0560">Oxidoreductase</keyword>
<sequence length="433" mass="47300">MPTLDDAVDIGPLTLPNRLYRAPLLECAGTGDGAVEALIDDLEPGAAAGAGLLCQGATIVRGEGGCAAPGMTRVHDPEFVAELEQLTDRIHAHGSHIFCQLEHGGLRSMETWHAGYRAEHPDLEQLAVSRPPWQLRLLDRLGFLEFSPHVLSTQAVRELARDFAVAGARAIDAGYDGVHVAGANMGIVQQFLSPFYNRRDDEFADGVRFLELLHDEFRERAGDAPLVTKVPVETPSPPVVRRRIDADDAVVIAERLAEIGYDALAPVETSVVWDMSIVRGEYPARAWDESSLQPAYHEAFGGRLRTGAVKVGNRVESLFYGFDPAWNAGISRRIRDAVDVPVMLEGGIRERGRIDRLLGESCDLVGMARPFYAEPKLPARLLGGVPPETAALCENCNNCTVPQVTDEPGRCRTPSVVRERARRERGGTYETGR</sequence>
<evidence type="ECO:0000313" key="5">
    <source>
        <dbReference type="Proteomes" id="UP000199370"/>
    </source>
</evidence>
<keyword evidence="5" id="KW-1185">Reference proteome</keyword>
<dbReference type="SUPFAM" id="SSF51395">
    <property type="entry name" value="FMN-linked oxidoreductases"/>
    <property type="match status" value="1"/>
</dbReference>
<proteinExistence type="predicted"/>
<gene>
    <name evidence="4" type="ORF">SAMN05192554_12542</name>
</gene>
<dbReference type="InterPro" id="IPR051799">
    <property type="entry name" value="NADH_flavin_oxidoreductase"/>
</dbReference>
<dbReference type="PANTHER" id="PTHR43656:SF2">
    <property type="entry name" value="BINDING OXIDOREDUCTASE, PUTATIVE (AFU_ORTHOLOGUE AFUA_2G08260)-RELATED"/>
    <property type="match status" value="1"/>
</dbReference>
<organism evidence="4 5">
    <name type="scientific">Haloarchaeobius iranensis</name>
    <dbReference type="NCBI Taxonomy" id="996166"/>
    <lineage>
        <taxon>Archaea</taxon>
        <taxon>Methanobacteriati</taxon>
        <taxon>Methanobacteriota</taxon>
        <taxon>Stenosarchaea group</taxon>
        <taxon>Halobacteria</taxon>
        <taxon>Halobacteriales</taxon>
        <taxon>Halorubellaceae</taxon>
        <taxon>Haloarchaeobius</taxon>
    </lineage>
</organism>
<evidence type="ECO:0000313" key="4">
    <source>
        <dbReference type="EMBL" id="SDN29930.1"/>
    </source>
</evidence>
<accession>A0A1H0A8T1</accession>
<dbReference type="AlphaFoldDB" id="A0A1H0A8T1"/>
<evidence type="ECO:0000256" key="1">
    <source>
        <dbReference type="ARBA" id="ARBA00022630"/>
    </source>
</evidence>
<protein>
    <submittedName>
        <fullName evidence="4">2,4-dienoyl-CoA reductase</fullName>
    </submittedName>
</protein>
<dbReference type="InterPro" id="IPR013785">
    <property type="entry name" value="Aldolase_TIM"/>
</dbReference>
<name>A0A1H0A8T1_9EURY</name>
<dbReference type="RefSeq" id="WP_089735789.1">
    <property type="nucleotide sequence ID" value="NZ_FNIA01000025.1"/>
</dbReference>
<reference evidence="4 5" key="1">
    <citation type="submission" date="2016-10" db="EMBL/GenBank/DDBJ databases">
        <authorList>
            <person name="de Groot N.N."/>
        </authorList>
    </citation>
    <scope>NUCLEOTIDE SEQUENCE [LARGE SCALE GENOMIC DNA]</scope>
    <source>
        <strain evidence="5">EB21,IBRC-M 10013,KCTC 4048</strain>
    </source>
</reference>
<dbReference type="Pfam" id="PF00724">
    <property type="entry name" value="Oxidored_FMN"/>
    <property type="match status" value="1"/>
</dbReference>
<dbReference type="Proteomes" id="UP000199370">
    <property type="component" value="Unassembled WGS sequence"/>
</dbReference>
<dbReference type="EMBL" id="FNIA01000025">
    <property type="protein sequence ID" value="SDN29930.1"/>
    <property type="molecule type" value="Genomic_DNA"/>
</dbReference>
<evidence type="ECO:0000259" key="3">
    <source>
        <dbReference type="Pfam" id="PF00724"/>
    </source>
</evidence>